<accession>A0A8X6T4V6</accession>
<name>A0A8X6T4V6_NEPPI</name>
<protein>
    <submittedName>
        <fullName evidence="3">Uncharacterized protein</fullName>
    </submittedName>
</protein>
<dbReference type="AlphaFoldDB" id="A0A8X6T4V6"/>
<feature type="compositionally biased region" description="Basic and acidic residues" evidence="1">
    <location>
        <begin position="24"/>
        <end position="34"/>
    </location>
</feature>
<dbReference type="Proteomes" id="UP000887013">
    <property type="component" value="Unassembled WGS sequence"/>
</dbReference>
<evidence type="ECO:0000256" key="1">
    <source>
        <dbReference type="SAM" id="MobiDB-lite"/>
    </source>
</evidence>
<keyword evidence="2" id="KW-0812">Transmembrane</keyword>
<keyword evidence="2" id="KW-1133">Transmembrane helix</keyword>
<feature type="transmembrane region" description="Helical" evidence="2">
    <location>
        <begin position="332"/>
        <end position="353"/>
    </location>
</feature>
<reference evidence="3" key="1">
    <citation type="submission" date="2020-08" db="EMBL/GenBank/DDBJ databases">
        <title>Multicomponent nature underlies the extraordinary mechanical properties of spider dragline silk.</title>
        <authorList>
            <person name="Kono N."/>
            <person name="Nakamura H."/>
            <person name="Mori M."/>
            <person name="Yoshida Y."/>
            <person name="Ohtoshi R."/>
            <person name="Malay A.D."/>
            <person name="Moran D.A.P."/>
            <person name="Tomita M."/>
            <person name="Numata K."/>
            <person name="Arakawa K."/>
        </authorList>
    </citation>
    <scope>NUCLEOTIDE SEQUENCE</scope>
</reference>
<comment type="caution">
    <text evidence="3">The sequence shown here is derived from an EMBL/GenBank/DDBJ whole genome shotgun (WGS) entry which is preliminary data.</text>
</comment>
<feature type="transmembrane region" description="Helical" evidence="2">
    <location>
        <begin position="253"/>
        <end position="279"/>
    </location>
</feature>
<evidence type="ECO:0000313" key="3">
    <source>
        <dbReference type="EMBL" id="GFS80027.1"/>
    </source>
</evidence>
<feature type="compositionally biased region" description="Basic residues" evidence="1">
    <location>
        <begin position="105"/>
        <end position="119"/>
    </location>
</feature>
<organism evidence="3 4">
    <name type="scientific">Nephila pilipes</name>
    <name type="common">Giant wood spider</name>
    <name type="synonym">Nephila maculata</name>
    <dbReference type="NCBI Taxonomy" id="299642"/>
    <lineage>
        <taxon>Eukaryota</taxon>
        <taxon>Metazoa</taxon>
        <taxon>Ecdysozoa</taxon>
        <taxon>Arthropoda</taxon>
        <taxon>Chelicerata</taxon>
        <taxon>Arachnida</taxon>
        <taxon>Araneae</taxon>
        <taxon>Araneomorphae</taxon>
        <taxon>Entelegynae</taxon>
        <taxon>Araneoidea</taxon>
        <taxon>Nephilidae</taxon>
        <taxon>Nephila</taxon>
    </lineage>
</organism>
<sequence>MPDKSLKKPLIGAMVLPEVEFSEDTQRNVEKDLAESPQPPEDQPVARDFQSSWEVCNAAASKLEEYILSEESSWECPCYSQGYPTDHELNEGLVNDDELPLIKASNRRVKPPKKRRGSRRNLIEKDGSSTDSCCTGSTASIQDTDDTFASGSNVLKGTKKRSCVSPRMDAITSDVQASPPNNMDEPLFNDQDLTTDNLPERPVVCGRCIQMRTTLRAKIRNSISWMVFQFFLLPLPVAAVGLGGLYYNDHCQAPFNIALSLMAKGCLGIVILFTYAIIIAIGQSPSSYYSYLKNSTLVMIALLRLLMILEESLVFPYVEKSGDCLFLYNSSFYLNVATFGVLFLTAILHYDILIHKCSTFLERETED</sequence>
<proteinExistence type="predicted"/>
<feature type="region of interest" description="Disordered" evidence="1">
    <location>
        <begin position="19"/>
        <end position="48"/>
    </location>
</feature>
<evidence type="ECO:0000313" key="4">
    <source>
        <dbReference type="Proteomes" id="UP000887013"/>
    </source>
</evidence>
<feature type="transmembrane region" description="Helical" evidence="2">
    <location>
        <begin position="225"/>
        <end position="247"/>
    </location>
</feature>
<feature type="transmembrane region" description="Helical" evidence="2">
    <location>
        <begin position="291"/>
        <end position="309"/>
    </location>
</feature>
<dbReference type="EMBL" id="BMAW01097520">
    <property type="protein sequence ID" value="GFS80027.1"/>
    <property type="molecule type" value="Genomic_DNA"/>
</dbReference>
<gene>
    <name evidence="3" type="ORF">NPIL_195281</name>
</gene>
<keyword evidence="4" id="KW-1185">Reference proteome</keyword>
<keyword evidence="2" id="KW-0472">Membrane</keyword>
<evidence type="ECO:0000256" key="2">
    <source>
        <dbReference type="SAM" id="Phobius"/>
    </source>
</evidence>
<feature type="region of interest" description="Disordered" evidence="1">
    <location>
        <begin position="104"/>
        <end position="131"/>
    </location>
</feature>